<protein>
    <submittedName>
        <fullName evidence="1">Uncharacterized protein</fullName>
    </submittedName>
</protein>
<name>B6HJ85_PENRW</name>
<gene>
    <name evidence="1" type="ORF">Pc21g01900</name>
    <name evidence="1" type="ORF">PCH_Pc21g01900</name>
</gene>
<sequence length="121" mass="14171">MYAIPKSEATVAHTFLQCKLLLSYIHVHICTYMYTYTDIVRKLTSDYGLYFVMLFALAEVNRDITKPQYTLGQPDRVGCKRKTLIYRSIELQPAATMSSFLRMYIEIVLEYIIHVFNTPTR</sequence>
<reference evidence="1 2" key="1">
    <citation type="journal article" date="2008" name="Nat. Biotechnol.">
        <title>Genome sequencing and analysis of the filamentous fungus Penicillium chrysogenum.</title>
        <authorList>
            <person name="van den Berg M.A."/>
            <person name="Albang R."/>
            <person name="Albermann K."/>
            <person name="Badger J.H."/>
            <person name="Daran J.-M."/>
            <person name="Driessen A.J.M."/>
            <person name="Garcia-Estrada C."/>
            <person name="Fedorova N.D."/>
            <person name="Harris D.M."/>
            <person name="Heijne W.H.M."/>
            <person name="Joardar V.S."/>
            <person name="Kiel J.A.K.W."/>
            <person name="Kovalchuk A."/>
            <person name="Martin J.F."/>
            <person name="Nierman W.C."/>
            <person name="Nijland J.G."/>
            <person name="Pronk J.T."/>
            <person name="Roubos J.A."/>
            <person name="van der Klei I.J."/>
            <person name="van Peij N.N.M.E."/>
            <person name="Veenhuis M."/>
            <person name="von Doehren H."/>
            <person name="Wagner C."/>
            <person name="Wortman J.R."/>
            <person name="Bovenberg R.A.L."/>
        </authorList>
    </citation>
    <scope>NUCLEOTIDE SEQUENCE [LARGE SCALE GENOMIC DNA]</scope>
    <source>
        <strain evidence="2">ATCC 28089 / DSM 1075 / NRRL 1951 / Wisconsin 54-1255</strain>
    </source>
</reference>
<dbReference type="Proteomes" id="UP000000724">
    <property type="component" value="Contig Pc00c21"/>
</dbReference>
<dbReference type="VEuPathDB" id="FungiDB:PCH_Pc21g01900"/>
<keyword evidence="2" id="KW-1185">Reference proteome</keyword>
<dbReference type="AlphaFoldDB" id="B6HJ85"/>
<organism evidence="1 2">
    <name type="scientific">Penicillium rubens (strain ATCC 28089 / DSM 1075 / NRRL 1951 / Wisconsin 54-1255)</name>
    <name type="common">Penicillium chrysogenum</name>
    <dbReference type="NCBI Taxonomy" id="500485"/>
    <lineage>
        <taxon>Eukaryota</taxon>
        <taxon>Fungi</taxon>
        <taxon>Dikarya</taxon>
        <taxon>Ascomycota</taxon>
        <taxon>Pezizomycotina</taxon>
        <taxon>Eurotiomycetes</taxon>
        <taxon>Eurotiomycetidae</taxon>
        <taxon>Eurotiales</taxon>
        <taxon>Aspergillaceae</taxon>
        <taxon>Penicillium</taxon>
        <taxon>Penicillium chrysogenum species complex</taxon>
    </lineage>
</organism>
<proteinExistence type="predicted"/>
<dbReference type="HOGENOM" id="CLU_2038824_0_0_1"/>
<dbReference type="EMBL" id="AM920436">
    <property type="protein sequence ID" value="CAP95087.1"/>
    <property type="molecule type" value="Genomic_DNA"/>
</dbReference>
<evidence type="ECO:0000313" key="1">
    <source>
        <dbReference type="EMBL" id="CAP95087.1"/>
    </source>
</evidence>
<evidence type="ECO:0000313" key="2">
    <source>
        <dbReference type="Proteomes" id="UP000000724"/>
    </source>
</evidence>
<accession>B6HJ85</accession>